<dbReference type="GO" id="GO:0003700">
    <property type="term" value="F:DNA-binding transcription factor activity"/>
    <property type="evidence" value="ECO:0007669"/>
    <property type="project" value="TreeGrafter"/>
</dbReference>
<dbReference type="CDD" id="cd01392">
    <property type="entry name" value="HTH_LacI"/>
    <property type="match status" value="1"/>
</dbReference>
<keyword evidence="1" id="KW-0805">Transcription regulation</keyword>
<dbReference type="InterPro" id="IPR010982">
    <property type="entry name" value="Lambda_DNA-bd_dom_sf"/>
</dbReference>
<keyword evidence="6" id="KW-1185">Reference proteome</keyword>
<dbReference type="AlphaFoldDB" id="A0A412FLG6"/>
<evidence type="ECO:0000256" key="1">
    <source>
        <dbReference type="ARBA" id="ARBA00023015"/>
    </source>
</evidence>
<keyword evidence="2 5" id="KW-0238">DNA-binding</keyword>
<dbReference type="SMART" id="SM00354">
    <property type="entry name" value="HTH_LACI"/>
    <property type="match status" value="1"/>
</dbReference>
<accession>A0A412FLG6</accession>
<keyword evidence="3" id="KW-0804">Transcription</keyword>
<organism evidence="5 6">
    <name type="scientific">Holdemania filiformis</name>
    <dbReference type="NCBI Taxonomy" id="61171"/>
    <lineage>
        <taxon>Bacteria</taxon>
        <taxon>Bacillati</taxon>
        <taxon>Bacillota</taxon>
        <taxon>Erysipelotrichia</taxon>
        <taxon>Erysipelotrichales</taxon>
        <taxon>Erysipelotrichaceae</taxon>
        <taxon>Holdemania</taxon>
    </lineage>
</organism>
<dbReference type="PANTHER" id="PTHR30146">
    <property type="entry name" value="LACI-RELATED TRANSCRIPTIONAL REPRESSOR"/>
    <property type="match status" value="1"/>
</dbReference>
<comment type="caution">
    <text evidence="5">The sequence shown here is derived from an EMBL/GenBank/DDBJ whole genome shotgun (WGS) entry which is preliminary data.</text>
</comment>
<dbReference type="GO" id="GO:0000976">
    <property type="term" value="F:transcription cis-regulatory region binding"/>
    <property type="evidence" value="ECO:0007669"/>
    <property type="project" value="TreeGrafter"/>
</dbReference>
<dbReference type="Gene3D" id="3.40.50.2300">
    <property type="match status" value="2"/>
</dbReference>
<evidence type="ECO:0000259" key="4">
    <source>
        <dbReference type="PROSITE" id="PS50932"/>
    </source>
</evidence>
<evidence type="ECO:0000313" key="5">
    <source>
        <dbReference type="EMBL" id="RGR68971.1"/>
    </source>
</evidence>
<dbReference type="InterPro" id="IPR000843">
    <property type="entry name" value="HTH_LacI"/>
</dbReference>
<feature type="domain" description="HTH lacI-type" evidence="4">
    <location>
        <begin position="2"/>
        <end position="54"/>
    </location>
</feature>
<dbReference type="Proteomes" id="UP000284178">
    <property type="component" value="Unassembled WGS sequence"/>
</dbReference>
<dbReference type="PRINTS" id="PR00036">
    <property type="entry name" value="HTHLACI"/>
</dbReference>
<sequence length="338" mass="38833">MSTIKEIAQQAGVSVATVSRILNYDPTLKVAEQTRQRVFDEAKKQNYIKRKIKTKNNYNPIRIGIVQWYSIEKELNDPFYLSIRIGAESYLNQNNIEMIRSFRGDPDFLSKLSMLDGLICIGKFSPQEISEFRKLTDKVIFVDLFMPKIFVNTIVMDFRTAVLEGLEYLASLGHTRIGFLGGIEHTSDGEIYFEQRYHYYQEFCRQKGWDNSRYVRRDQFSVESGYAMMLDLIGAHQVPTALFCASDAVAMGVLRALHENNYRVPEDVSILGFNNNQNTAYTNPPLTTIYAPARQMGELAAQFITQFAAKEKVYPMQIMLPCSLILRQSCTQPRSKKE</sequence>
<dbReference type="Pfam" id="PF00356">
    <property type="entry name" value="LacI"/>
    <property type="match status" value="1"/>
</dbReference>
<proteinExistence type="predicted"/>
<evidence type="ECO:0000256" key="3">
    <source>
        <dbReference type="ARBA" id="ARBA00023163"/>
    </source>
</evidence>
<dbReference type="InterPro" id="IPR046335">
    <property type="entry name" value="LacI/GalR-like_sensor"/>
</dbReference>
<dbReference type="SUPFAM" id="SSF47413">
    <property type="entry name" value="lambda repressor-like DNA-binding domains"/>
    <property type="match status" value="1"/>
</dbReference>
<gene>
    <name evidence="5" type="ORF">DWY25_15480</name>
</gene>
<protein>
    <submittedName>
        <fullName evidence="5">LacI family DNA-binding transcriptional regulator</fullName>
    </submittedName>
</protein>
<dbReference type="PANTHER" id="PTHR30146:SF149">
    <property type="entry name" value="HTH-TYPE TRANSCRIPTIONAL REGULATOR EBGR"/>
    <property type="match status" value="1"/>
</dbReference>
<dbReference type="PROSITE" id="PS00356">
    <property type="entry name" value="HTH_LACI_1"/>
    <property type="match status" value="1"/>
</dbReference>
<dbReference type="Gene3D" id="1.10.260.40">
    <property type="entry name" value="lambda repressor-like DNA-binding domains"/>
    <property type="match status" value="1"/>
</dbReference>
<dbReference type="RefSeq" id="WP_117895985.1">
    <property type="nucleotide sequence ID" value="NZ_CABJCV010000025.1"/>
</dbReference>
<name>A0A412FLG6_9FIRM</name>
<dbReference type="PROSITE" id="PS50932">
    <property type="entry name" value="HTH_LACI_2"/>
    <property type="match status" value="1"/>
</dbReference>
<dbReference type="EMBL" id="QRUP01000025">
    <property type="protein sequence ID" value="RGR68971.1"/>
    <property type="molecule type" value="Genomic_DNA"/>
</dbReference>
<reference evidence="5 6" key="1">
    <citation type="submission" date="2018-08" db="EMBL/GenBank/DDBJ databases">
        <title>A genome reference for cultivated species of the human gut microbiota.</title>
        <authorList>
            <person name="Zou Y."/>
            <person name="Xue W."/>
            <person name="Luo G."/>
        </authorList>
    </citation>
    <scope>NUCLEOTIDE SEQUENCE [LARGE SCALE GENOMIC DNA]</scope>
    <source>
        <strain evidence="5 6">AF24-29</strain>
    </source>
</reference>
<dbReference type="InterPro" id="IPR028082">
    <property type="entry name" value="Peripla_BP_I"/>
</dbReference>
<dbReference type="CDD" id="cd01544">
    <property type="entry name" value="PBP1_GalR"/>
    <property type="match status" value="1"/>
</dbReference>
<evidence type="ECO:0000256" key="2">
    <source>
        <dbReference type="ARBA" id="ARBA00023125"/>
    </source>
</evidence>
<dbReference type="GeneID" id="83016799"/>
<evidence type="ECO:0000313" key="6">
    <source>
        <dbReference type="Proteomes" id="UP000284178"/>
    </source>
</evidence>
<dbReference type="SUPFAM" id="SSF53822">
    <property type="entry name" value="Periplasmic binding protein-like I"/>
    <property type="match status" value="1"/>
</dbReference>
<dbReference type="Pfam" id="PF13377">
    <property type="entry name" value="Peripla_BP_3"/>
    <property type="match status" value="1"/>
</dbReference>